<feature type="compositionally biased region" description="Acidic residues" evidence="1">
    <location>
        <begin position="76"/>
        <end position="85"/>
    </location>
</feature>
<feature type="region of interest" description="Disordered" evidence="1">
    <location>
        <begin position="248"/>
        <end position="269"/>
    </location>
</feature>
<feature type="region of interest" description="Disordered" evidence="1">
    <location>
        <begin position="58"/>
        <end position="85"/>
    </location>
</feature>
<accession>A0AAD9PP58</accession>
<sequence>MTESVDANATSSNNVEKQLEEQIEYYRCRYAELENKVNEIWSQREAFRLASERMSDTMVKRECGSQSSRVYRSSESESDNDTDEADVCRPILPYQTSVSFKVTKPRRRPETARVPCRKTETFGSTTHECVQQQRQALTKLINMDKKLYAFKVLNAEVKSNVPLYLNVAGIDTSHKGNILVSETAGIFKITKVPPIQSNGTWNNVGQCVLGFLGMGKQTTLSSTQEVFSNVLGSFADYTGLKWLGDKSTGGLQGSQTSRDPSTPQTESHPHCQIKYMSSLEPVDGSKMQISLDAFPGDCNIACIFNGRWDTLVCVETTRGVDSRELYGHPDFTFVLETQLSKRSKENKLSRYNNQLRLINSGTGHYLCIDLLTRRISFTSNKTRYVVPLLFKMVPFSDLLVNTVHGPGAVLHNLNKKSLEYNDTCDVNRYVEATNTTSRFVDSYGNFCPLTRANGTPAPSPRIKECSLRSVNLNTQDDDEERVSEF</sequence>
<protein>
    <submittedName>
        <fullName evidence="2">Uncharacterized protein</fullName>
    </submittedName>
</protein>
<comment type="caution">
    <text evidence="2">The sequence shown here is derived from an EMBL/GenBank/DDBJ whole genome shotgun (WGS) entry which is preliminary data.</text>
</comment>
<reference evidence="2" key="1">
    <citation type="journal article" date="2023" name="Nat. Microbiol.">
        <title>Babesia duncani multi-omics identifies virulence factors and drug targets.</title>
        <authorList>
            <person name="Singh P."/>
            <person name="Lonardi S."/>
            <person name="Liang Q."/>
            <person name="Vydyam P."/>
            <person name="Khabirova E."/>
            <person name="Fang T."/>
            <person name="Gihaz S."/>
            <person name="Thekkiniath J."/>
            <person name="Munshi M."/>
            <person name="Abel S."/>
            <person name="Ciampossin L."/>
            <person name="Batugedara G."/>
            <person name="Gupta M."/>
            <person name="Lu X.M."/>
            <person name="Lenz T."/>
            <person name="Chakravarty S."/>
            <person name="Cornillot E."/>
            <person name="Hu Y."/>
            <person name="Ma W."/>
            <person name="Gonzalez L.M."/>
            <person name="Sanchez S."/>
            <person name="Estrada K."/>
            <person name="Sanchez-Flores A."/>
            <person name="Montero E."/>
            <person name="Harb O.S."/>
            <person name="Le Roch K.G."/>
            <person name="Mamoun C.B."/>
        </authorList>
    </citation>
    <scope>NUCLEOTIDE SEQUENCE</scope>
    <source>
        <strain evidence="2">WA1</strain>
    </source>
</reference>
<dbReference type="EMBL" id="JALLKP010000001">
    <property type="protein sequence ID" value="KAK2198364.1"/>
    <property type="molecule type" value="Genomic_DNA"/>
</dbReference>
<dbReference type="KEGG" id="bdw:94335674"/>
<evidence type="ECO:0000313" key="2">
    <source>
        <dbReference type="EMBL" id="KAK2198364.1"/>
    </source>
</evidence>
<keyword evidence="3" id="KW-1185">Reference proteome</keyword>
<gene>
    <name evidence="2" type="ORF">BdWA1_001376</name>
</gene>
<dbReference type="Proteomes" id="UP001214638">
    <property type="component" value="Unassembled WGS sequence"/>
</dbReference>
<evidence type="ECO:0000256" key="1">
    <source>
        <dbReference type="SAM" id="MobiDB-lite"/>
    </source>
</evidence>
<name>A0AAD9PP58_9APIC</name>
<feature type="compositionally biased region" description="Polar residues" evidence="1">
    <location>
        <begin position="253"/>
        <end position="266"/>
    </location>
</feature>
<dbReference type="RefSeq" id="XP_067805206.1">
    <property type="nucleotide sequence ID" value="XM_067946415.1"/>
</dbReference>
<proteinExistence type="predicted"/>
<dbReference type="AlphaFoldDB" id="A0AAD9PP58"/>
<organism evidence="2 3">
    <name type="scientific">Babesia duncani</name>
    <dbReference type="NCBI Taxonomy" id="323732"/>
    <lineage>
        <taxon>Eukaryota</taxon>
        <taxon>Sar</taxon>
        <taxon>Alveolata</taxon>
        <taxon>Apicomplexa</taxon>
        <taxon>Aconoidasida</taxon>
        <taxon>Piroplasmida</taxon>
        <taxon>Babesiidae</taxon>
        <taxon>Babesia</taxon>
    </lineage>
</organism>
<evidence type="ECO:0000313" key="3">
    <source>
        <dbReference type="Proteomes" id="UP001214638"/>
    </source>
</evidence>
<dbReference type="GeneID" id="94335674"/>